<protein>
    <recommendedName>
        <fullName evidence="3">Multidrug export protein MepA</fullName>
    </recommendedName>
</protein>
<sequence length="442" mass="48259">MENLFLKAPVKQAYFKLALPVVLGMITTMIYNLADTVFVAKTGDPKMVAGVTIGAPLFTFLLAIADIFGLGGSSVVSRLLGEKNAHLTKRVTSFCLYCSIITGILLTVFLLAFERPILMMLGAKAGTYADAANFYRVLSVGAVFVIFSIVPQNLIRTEGLATHAMIAAITGTVIAIILDSIFLFVFKWGTTGVALANVIGYAFTDIVLLVMIFRYARYVSLNPRLTKINLHTITEVIAIGIPGSITNFALTFGMALLNSSLAFYGADMVAAMGIVQKVYSVLILVIVGFAFGAQPLIGFTYGAKEWSRLHQILRFDFLVQIVYSVVVGGILIIFAKPIISLFMRQPVIVNAASEMLLATIITTPLVGLILVYTTVFQSIGNAFGAFLMSISRQGVIYWVVLEILRHLAGYTGIIWAQAISDIITCLLGYFLYRLTFNWQKKK</sequence>
<feature type="transmembrane region" description="Helical" evidence="10">
    <location>
        <begin position="94"/>
        <end position="113"/>
    </location>
</feature>
<keyword evidence="9" id="KW-0046">Antibiotic resistance</keyword>
<feature type="transmembrane region" description="Helical" evidence="10">
    <location>
        <begin position="278"/>
        <end position="303"/>
    </location>
</feature>
<dbReference type="EMBL" id="JACIVC010000061">
    <property type="protein sequence ID" value="MBB1069898.1"/>
    <property type="molecule type" value="Genomic_DNA"/>
</dbReference>
<keyword evidence="12" id="KW-1185">Reference proteome</keyword>
<evidence type="ECO:0000313" key="12">
    <source>
        <dbReference type="Proteomes" id="UP000518316"/>
    </source>
</evidence>
<dbReference type="GO" id="GO:0015297">
    <property type="term" value="F:antiporter activity"/>
    <property type="evidence" value="ECO:0007669"/>
    <property type="project" value="InterPro"/>
</dbReference>
<comment type="subcellular location">
    <subcellularLocation>
        <location evidence="1">Cell membrane</location>
        <topology evidence="1">Multi-pass membrane protein</topology>
    </subcellularLocation>
</comment>
<dbReference type="NCBIfam" id="TIGR00797">
    <property type="entry name" value="matE"/>
    <property type="match status" value="1"/>
</dbReference>
<evidence type="ECO:0000256" key="2">
    <source>
        <dbReference type="ARBA" id="ARBA00008417"/>
    </source>
</evidence>
<keyword evidence="7 10" id="KW-1133">Transmembrane helix</keyword>
<gene>
    <name evidence="11" type="ORF">H5S40_07015</name>
</gene>
<evidence type="ECO:0000256" key="5">
    <source>
        <dbReference type="ARBA" id="ARBA00022475"/>
    </source>
</evidence>
<comment type="caution">
    <text evidence="11">The sequence shown here is derived from an EMBL/GenBank/DDBJ whole genome shotgun (WGS) entry which is preliminary data.</text>
</comment>
<feature type="transmembrane region" description="Helical" evidence="10">
    <location>
        <begin position="412"/>
        <end position="432"/>
    </location>
</feature>
<feature type="transmembrane region" description="Helical" evidence="10">
    <location>
        <begin position="13"/>
        <end position="33"/>
    </location>
</feature>
<dbReference type="RefSeq" id="WP_182598427.1">
    <property type="nucleotide sequence ID" value="NZ_JACIVC010000061.1"/>
</dbReference>
<evidence type="ECO:0000256" key="8">
    <source>
        <dbReference type="ARBA" id="ARBA00023136"/>
    </source>
</evidence>
<dbReference type="CDD" id="cd13143">
    <property type="entry name" value="MATE_MepA_like"/>
    <property type="match status" value="1"/>
</dbReference>
<evidence type="ECO:0000256" key="7">
    <source>
        <dbReference type="ARBA" id="ARBA00022989"/>
    </source>
</evidence>
<organism evidence="11 12">
    <name type="scientific">Limosilactobacillus albertensis</name>
    <dbReference type="NCBI Taxonomy" id="2759752"/>
    <lineage>
        <taxon>Bacteria</taxon>
        <taxon>Bacillati</taxon>
        <taxon>Bacillota</taxon>
        <taxon>Bacilli</taxon>
        <taxon>Lactobacillales</taxon>
        <taxon>Lactobacillaceae</taxon>
        <taxon>Limosilactobacillus</taxon>
    </lineage>
</organism>
<dbReference type="Pfam" id="PF01554">
    <property type="entry name" value="MatE"/>
    <property type="match status" value="2"/>
</dbReference>
<feature type="transmembrane region" description="Helical" evidence="10">
    <location>
        <begin position="133"/>
        <end position="150"/>
    </location>
</feature>
<evidence type="ECO:0000256" key="4">
    <source>
        <dbReference type="ARBA" id="ARBA00022448"/>
    </source>
</evidence>
<feature type="transmembrane region" description="Helical" evidence="10">
    <location>
        <begin position="236"/>
        <end position="258"/>
    </location>
</feature>
<evidence type="ECO:0000256" key="6">
    <source>
        <dbReference type="ARBA" id="ARBA00022692"/>
    </source>
</evidence>
<comment type="similarity">
    <text evidence="2">Belongs to the multi antimicrobial extrusion (MATE) (TC 2.A.66.1) family. MepA subfamily.</text>
</comment>
<evidence type="ECO:0000256" key="3">
    <source>
        <dbReference type="ARBA" id="ARBA00022106"/>
    </source>
</evidence>
<dbReference type="AlphaFoldDB" id="A0A7W3Y8X1"/>
<keyword evidence="8 10" id="KW-0472">Membrane</keyword>
<accession>A0A7W3Y8X1</accession>
<proteinExistence type="inferred from homology"/>
<feature type="transmembrane region" description="Helical" evidence="10">
    <location>
        <begin position="315"/>
        <end position="335"/>
    </location>
</feature>
<dbReference type="InterPro" id="IPR045070">
    <property type="entry name" value="MATE_MepA-like"/>
</dbReference>
<feature type="transmembrane region" description="Helical" evidence="10">
    <location>
        <begin position="53"/>
        <end position="73"/>
    </location>
</feature>
<dbReference type="PIRSF" id="PIRSF006603">
    <property type="entry name" value="DinF"/>
    <property type="match status" value="1"/>
</dbReference>
<reference evidence="11 12" key="1">
    <citation type="submission" date="2020-07" db="EMBL/GenBank/DDBJ databases">
        <title>Description of Limosilactobacillus balticus sp. nov., Limosilactobacillus agrestis sp. nov., Limosilactobacillus albertensis sp. nov., Limosilactobacillus rudii sp. nov., Limosilactobacillus fastidiosus sp. nov., five novel Limosilactobacillus species isolated from the vertebrate gastrointestinal tract, and proposal of 6 subspecies of Limosilactobacillus reuteri adapted to the gastrointestinal tract of specific vertebrate hosts.</title>
        <authorList>
            <person name="Li F."/>
            <person name="Cheng C."/>
            <person name="Zheng J."/>
            <person name="Quevedo R.M."/>
            <person name="Li J."/>
            <person name="Roos S."/>
            <person name="Gaenzle M.G."/>
            <person name="Walter J."/>
        </authorList>
    </citation>
    <scope>NUCLEOTIDE SEQUENCE [LARGE SCALE GENOMIC DNA]</scope>
    <source>
        <strain evidence="11 12">RRLNB_1_1</strain>
    </source>
</reference>
<dbReference type="GO" id="GO:0046677">
    <property type="term" value="P:response to antibiotic"/>
    <property type="evidence" value="ECO:0007669"/>
    <property type="project" value="UniProtKB-KW"/>
</dbReference>
<dbReference type="PANTHER" id="PTHR43823">
    <property type="entry name" value="SPORULATION PROTEIN YKVU"/>
    <property type="match status" value="1"/>
</dbReference>
<keyword evidence="4" id="KW-0813">Transport</keyword>
<feature type="transmembrane region" description="Helical" evidence="10">
    <location>
        <begin position="162"/>
        <end position="186"/>
    </location>
</feature>
<evidence type="ECO:0000256" key="1">
    <source>
        <dbReference type="ARBA" id="ARBA00004651"/>
    </source>
</evidence>
<dbReference type="Proteomes" id="UP000518316">
    <property type="component" value="Unassembled WGS sequence"/>
</dbReference>
<dbReference type="InterPro" id="IPR002528">
    <property type="entry name" value="MATE_fam"/>
</dbReference>
<dbReference type="PANTHER" id="PTHR43823:SF3">
    <property type="entry name" value="MULTIDRUG EXPORT PROTEIN MEPA"/>
    <property type="match status" value="1"/>
</dbReference>
<dbReference type="GO" id="GO:0042910">
    <property type="term" value="F:xenobiotic transmembrane transporter activity"/>
    <property type="evidence" value="ECO:0007669"/>
    <property type="project" value="InterPro"/>
</dbReference>
<name>A0A7W3Y8X1_9LACO</name>
<dbReference type="InterPro" id="IPR048279">
    <property type="entry name" value="MdtK-like"/>
</dbReference>
<keyword evidence="6 10" id="KW-0812">Transmembrane</keyword>
<dbReference type="GO" id="GO:0005886">
    <property type="term" value="C:plasma membrane"/>
    <property type="evidence" value="ECO:0007669"/>
    <property type="project" value="UniProtKB-SubCell"/>
</dbReference>
<evidence type="ECO:0000256" key="9">
    <source>
        <dbReference type="ARBA" id="ARBA00023251"/>
    </source>
</evidence>
<feature type="transmembrane region" description="Helical" evidence="10">
    <location>
        <begin position="198"/>
        <end position="216"/>
    </location>
</feature>
<dbReference type="InterPro" id="IPR051327">
    <property type="entry name" value="MATE_MepA_subfamily"/>
</dbReference>
<feature type="transmembrane region" description="Helical" evidence="10">
    <location>
        <begin position="355"/>
        <end position="375"/>
    </location>
</feature>
<evidence type="ECO:0000256" key="10">
    <source>
        <dbReference type="SAM" id="Phobius"/>
    </source>
</evidence>
<evidence type="ECO:0000313" key="11">
    <source>
        <dbReference type="EMBL" id="MBB1069898.1"/>
    </source>
</evidence>
<keyword evidence="5" id="KW-1003">Cell membrane</keyword>